<evidence type="ECO:0000259" key="4">
    <source>
        <dbReference type="PROSITE" id="PS50072"/>
    </source>
</evidence>
<evidence type="ECO:0000256" key="2">
    <source>
        <dbReference type="ARBA" id="ARBA00023110"/>
    </source>
</evidence>
<dbReference type="PROSITE" id="PS50072">
    <property type="entry name" value="CSA_PPIASE_2"/>
    <property type="match status" value="1"/>
</dbReference>
<dbReference type="EMBL" id="CAEZUP010000020">
    <property type="protein sequence ID" value="CAB4604539.1"/>
    <property type="molecule type" value="Genomic_DNA"/>
</dbReference>
<name>A0A6J6GXX8_9ZZZZ</name>
<evidence type="ECO:0000256" key="3">
    <source>
        <dbReference type="ARBA" id="ARBA00023235"/>
    </source>
</evidence>
<feature type="domain" description="PPIase cyclophilin-type" evidence="4">
    <location>
        <begin position="27"/>
        <end position="165"/>
    </location>
</feature>
<proteinExistence type="predicted"/>
<dbReference type="AlphaFoldDB" id="A0A6J6GXX8"/>
<dbReference type="PRINTS" id="PR00153">
    <property type="entry name" value="CSAPPISMRASE"/>
</dbReference>
<sequence>MCHDYGMANPPAMEIDTNTMYRVTITTPKGDIVMDLDPRIAPQTVNNFIVLARKGFYDGLNFHRVEPGFVIQGGCPEGSGRGGPGYKFADEPVQGNYRQGAVAMANSGPDTNGSQFFICLEDLTGRLPKQYSLFGHVVSGMDVVSTTQRNDAMQTVVVEELPIEA</sequence>
<protein>
    <recommendedName>
        <fullName evidence="1">peptidylprolyl isomerase</fullName>
        <ecNumber evidence="1">5.2.1.8</ecNumber>
    </recommendedName>
</protein>
<keyword evidence="3" id="KW-0413">Isomerase</keyword>
<accession>A0A6J6GXX8</accession>
<dbReference type="SUPFAM" id="SSF50891">
    <property type="entry name" value="Cyclophilin-like"/>
    <property type="match status" value="1"/>
</dbReference>
<organism evidence="5">
    <name type="scientific">freshwater metagenome</name>
    <dbReference type="NCBI Taxonomy" id="449393"/>
    <lineage>
        <taxon>unclassified sequences</taxon>
        <taxon>metagenomes</taxon>
        <taxon>ecological metagenomes</taxon>
    </lineage>
</organism>
<evidence type="ECO:0000313" key="5">
    <source>
        <dbReference type="EMBL" id="CAB4604539.1"/>
    </source>
</evidence>
<dbReference type="EC" id="5.2.1.8" evidence="1"/>
<dbReference type="Gene3D" id="2.40.100.10">
    <property type="entry name" value="Cyclophilin-like"/>
    <property type="match status" value="1"/>
</dbReference>
<dbReference type="InterPro" id="IPR029000">
    <property type="entry name" value="Cyclophilin-like_dom_sf"/>
</dbReference>
<evidence type="ECO:0000256" key="1">
    <source>
        <dbReference type="ARBA" id="ARBA00013194"/>
    </source>
</evidence>
<dbReference type="CDD" id="cd00317">
    <property type="entry name" value="cyclophilin"/>
    <property type="match status" value="1"/>
</dbReference>
<dbReference type="PANTHER" id="PTHR45625:SF4">
    <property type="entry name" value="PEPTIDYLPROLYL ISOMERASE DOMAIN AND WD REPEAT-CONTAINING PROTEIN 1"/>
    <property type="match status" value="1"/>
</dbReference>
<gene>
    <name evidence="5" type="ORF">UFOPK1835_00676</name>
</gene>
<dbReference type="GO" id="GO:0003755">
    <property type="term" value="F:peptidyl-prolyl cis-trans isomerase activity"/>
    <property type="evidence" value="ECO:0007669"/>
    <property type="project" value="UniProtKB-KW"/>
</dbReference>
<dbReference type="Pfam" id="PF00160">
    <property type="entry name" value="Pro_isomerase"/>
    <property type="match status" value="1"/>
</dbReference>
<keyword evidence="2" id="KW-0697">Rotamase</keyword>
<dbReference type="InterPro" id="IPR044666">
    <property type="entry name" value="Cyclophilin_A-like"/>
</dbReference>
<dbReference type="InterPro" id="IPR002130">
    <property type="entry name" value="Cyclophilin-type_PPIase_dom"/>
</dbReference>
<reference evidence="5" key="1">
    <citation type="submission" date="2020-05" db="EMBL/GenBank/DDBJ databases">
        <authorList>
            <person name="Chiriac C."/>
            <person name="Salcher M."/>
            <person name="Ghai R."/>
            <person name="Kavagutti S V."/>
        </authorList>
    </citation>
    <scope>NUCLEOTIDE SEQUENCE</scope>
</reference>
<dbReference type="PANTHER" id="PTHR45625">
    <property type="entry name" value="PEPTIDYL-PROLYL CIS-TRANS ISOMERASE-RELATED"/>
    <property type="match status" value="1"/>
</dbReference>